<proteinExistence type="predicted"/>
<dbReference type="Proteomes" id="UP001274896">
    <property type="component" value="Unassembled WGS sequence"/>
</dbReference>
<gene>
    <name evidence="1" type="ORF">QTP70_017501</name>
</gene>
<reference evidence="1" key="1">
    <citation type="submission" date="2023-06" db="EMBL/GenBank/DDBJ databases">
        <title>Male Hemibagrus guttatus genome.</title>
        <authorList>
            <person name="Bian C."/>
        </authorList>
    </citation>
    <scope>NUCLEOTIDE SEQUENCE</scope>
    <source>
        <strain evidence="1">Male_cb2023</strain>
        <tissue evidence="1">Muscle</tissue>
    </source>
</reference>
<keyword evidence="2" id="KW-1185">Reference proteome</keyword>
<organism evidence="1 2">
    <name type="scientific">Hemibagrus guttatus</name>
    <dbReference type="NCBI Taxonomy" id="175788"/>
    <lineage>
        <taxon>Eukaryota</taxon>
        <taxon>Metazoa</taxon>
        <taxon>Chordata</taxon>
        <taxon>Craniata</taxon>
        <taxon>Vertebrata</taxon>
        <taxon>Euteleostomi</taxon>
        <taxon>Actinopterygii</taxon>
        <taxon>Neopterygii</taxon>
        <taxon>Teleostei</taxon>
        <taxon>Ostariophysi</taxon>
        <taxon>Siluriformes</taxon>
        <taxon>Bagridae</taxon>
        <taxon>Hemibagrus</taxon>
    </lineage>
</organism>
<dbReference type="EMBL" id="JAUCMX010000014">
    <property type="protein sequence ID" value="KAK3523989.1"/>
    <property type="molecule type" value="Genomic_DNA"/>
</dbReference>
<evidence type="ECO:0000313" key="2">
    <source>
        <dbReference type="Proteomes" id="UP001274896"/>
    </source>
</evidence>
<accession>A0AAE0QKR0</accession>
<comment type="caution">
    <text evidence="1">The sequence shown here is derived from an EMBL/GenBank/DDBJ whole genome shotgun (WGS) entry which is preliminary data.</text>
</comment>
<protein>
    <submittedName>
        <fullName evidence="1">Uncharacterized protein</fullName>
    </submittedName>
</protein>
<evidence type="ECO:0000313" key="1">
    <source>
        <dbReference type="EMBL" id="KAK3523989.1"/>
    </source>
</evidence>
<sequence>MKQHSAKDGKLIGISKLSVVCDCGSLMSLLHCLRSTSAEQLSAQCVDDPMALNAVIVFGDQEFPMPQLLQVEDNHEGNNGEDLIN</sequence>
<dbReference type="AlphaFoldDB" id="A0AAE0QKR0"/>
<name>A0AAE0QKR0_9TELE</name>